<evidence type="ECO:0000256" key="1">
    <source>
        <dbReference type="ARBA" id="ARBA00022729"/>
    </source>
</evidence>
<protein>
    <submittedName>
        <fullName evidence="3">Uncharacterized protein</fullName>
    </submittedName>
</protein>
<evidence type="ECO:0000313" key="4">
    <source>
        <dbReference type="Proteomes" id="UP000258927"/>
    </source>
</evidence>
<dbReference type="SUPFAM" id="SSF48695">
    <property type="entry name" value="Multiheme cytochromes"/>
    <property type="match status" value="1"/>
</dbReference>
<dbReference type="RefSeq" id="WP_117396556.1">
    <property type="nucleotide sequence ID" value="NZ_CP021330.1"/>
</dbReference>
<accession>A0A2R4MIS0</accession>
<dbReference type="PANTHER" id="PTHR35038:SF8">
    <property type="entry name" value="C-TYPE POLYHEME CYTOCHROME OMCC"/>
    <property type="match status" value="1"/>
</dbReference>
<keyword evidence="4" id="KW-1185">Reference proteome</keyword>
<gene>
    <name evidence="3" type="ORF">MXMO3_03270</name>
</gene>
<dbReference type="STRING" id="1122213.GCA_000423365_00963"/>
<feature type="signal peptide" evidence="2">
    <location>
        <begin position="1"/>
        <end position="23"/>
    </location>
</feature>
<dbReference type="AlphaFoldDB" id="A0A2R4MIS0"/>
<reference evidence="3 4" key="1">
    <citation type="submission" date="2017-05" db="EMBL/GenBank/DDBJ databases">
        <title>Genome Analysis of Maritalea myrionectae HL2708#5.</title>
        <authorList>
            <consortium name="Cotde Inc.-PKNU"/>
            <person name="Jang D."/>
            <person name="Oh H.-M."/>
        </authorList>
    </citation>
    <scope>NUCLEOTIDE SEQUENCE [LARGE SCALE GENOMIC DNA]</scope>
    <source>
        <strain evidence="3 4">HL2708#5</strain>
    </source>
</reference>
<dbReference type="GO" id="GO:0016491">
    <property type="term" value="F:oxidoreductase activity"/>
    <property type="evidence" value="ECO:0007669"/>
    <property type="project" value="TreeGrafter"/>
</dbReference>
<dbReference type="Gene3D" id="1.10.1130.10">
    <property type="entry name" value="Flavocytochrome C3, Chain A"/>
    <property type="match status" value="1"/>
</dbReference>
<evidence type="ECO:0000256" key="2">
    <source>
        <dbReference type="SAM" id="SignalP"/>
    </source>
</evidence>
<sequence>MKRNVILVILAGLSLLLAQVALSQNESTGPSMVELWQKSGHANPQSSSFTHWNDEGEIPVSCAACHSGEGFRAFHGIDGSSVGVIDKPVATGGVVDCATCHDDGVKQLEQILFPSGAAIAAHDGSATCLTCHQGRQSGPDLDQRTTGLPDDEVNSELSFVNPHYALAAATLFGTEVKGGYEYPGRDYAGKFSHVEAYSTCIDCHEPHSTQVTLDNCTSCHKVDELRDIRTSKLDFDGDGDVTSGIYAEISALHEKLLSAIEAYAETVSEAPIAYAKQYPYFFHAETEPTYANRYNAWTPALLRAAYNYQFIGMDKGAYAHNPHYAVQLLHDAITDLADRTNATNIEIGPRP</sequence>
<organism evidence="3 4">
    <name type="scientific">Maritalea myrionectae</name>
    <dbReference type="NCBI Taxonomy" id="454601"/>
    <lineage>
        <taxon>Bacteria</taxon>
        <taxon>Pseudomonadati</taxon>
        <taxon>Pseudomonadota</taxon>
        <taxon>Alphaproteobacteria</taxon>
        <taxon>Hyphomicrobiales</taxon>
        <taxon>Devosiaceae</taxon>
        <taxon>Maritalea</taxon>
    </lineage>
</organism>
<proteinExistence type="predicted"/>
<name>A0A2R4MIS0_9HYPH</name>
<feature type="chain" id="PRO_5015363007" evidence="2">
    <location>
        <begin position="24"/>
        <end position="351"/>
    </location>
</feature>
<dbReference type="KEGG" id="mmyr:MXMO3_03270"/>
<dbReference type="Gene3D" id="3.90.10.10">
    <property type="entry name" value="Cytochrome C3"/>
    <property type="match status" value="1"/>
</dbReference>
<dbReference type="PANTHER" id="PTHR35038">
    <property type="entry name" value="DISSIMILATORY SULFITE REDUCTASE SIRA"/>
    <property type="match status" value="1"/>
</dbReference>
<keyword evidence="1 2" id="KW-0732">Signal</keyword>
<evidence type="ECO:0000313" key="3">
    <source>
        <dbReference type="EMBL" id="AVX05776.1"/>
    </source>
</evidence>
<dbReference type="InterPro" id="IPR036280">
    <property type="entry name" value="Multihaem_cyt_sf"/>
</dbReference>
<dbReference type="EMBL" id="CP021330">
    <property type="protein sequence ID" value="AVX05776.1"/>
    <property type="molecule type" value="Genomic_DNA"/>
</dbReference>
<dbReference type="InterPro" id="IPR051829">
    <property type="entry name" value="Multiheme_Cytochr_ET"/>
</dbReference>
<dbReference type="Proteomes" id="UP000258927">
    <property type="component" value="Chromosome"/>
</dbReference>